<proteinExistence type="inferred from homology"/>
<dbReference type="GO" id="GO:0005829">
    <property type="term" value="C:cytosol"/>
    <property type="evidence" value="ECO:0007669"/>
    <property type="project" value="TreeGrafter"/>
</dbReference>
<evidence type="ECO:0000256" key="3">
    <source>
        <dbReference type="RuleBase" id="RU003719"/>
    </source>
</evidence>
<dbReference type="OrthoDB" id="9805416at2"/>
<organism evidence="6 7">
    <name type="scientific">Clostridium manihotivorum</name>
    <dbReference type="NCBI Taxonomy" id="2320868"/>
    <lineage>
        <taxon>Bacteria</taxon>
        <taxon>Bacillati</taxon>
        <taxon>Bacillota</taxon>
        <taxon>Clostridia</taxon>
        <taxon>Eubacteriales</taxon>
        <taxon>Clostridiaceae</taxon>
        <taxon>Clostridium</taxon>
    </lineage>
</organism>
<dbReference type="SUPFAM" id="SSF52283">
    <property type="entry name" value="Formate/glycerate dehydrogenase catalytic domain-like"/>
    <property type="match status" value="1"/>
</dbReference>
<name>A0A3R5QVJ9_9CLOT</name>
<dbReference type="PROSITE" id="PS00065">
    <property type="entry name" value="D_2_HYDROXYACID_DH_1"/>
    <property type="match status" value="1"/>
</dbReference>
<dbReference type="InterPro" id="IPR006140">
    <property type="entry name" value="D-isomer_DH_NAD-bd"/>
</dbReference>
<keyword evidence="2 3" id="KW-0560">Oxidoreductase</keyword>
<feature type="domain" description="D-isomer specific 2-hydroxyacid dehydrogenase catalytic" evidence="4">
    <location>
        <begin position="12"/>
        <end position="318"/>
    </location>
</feature>
<dbReference type="CDD" id="cd05301">
    <property type="entry name" value="GDH"/>
    <property type="match status" value="1"/>
</dbReference>
<dbReference type="FunFam" id="3.40.50.720:FF:000462">
    <property type="entry name" value="Glyoxylate reductase (NADP+)"/>
    <property type="match status" value="1"/>
</dbReference>
<dbReference type="Gene3D" id="3.40.50.720">
    <property type="entry name" value="NAD(P)-binding Rossmann-like Domain"/>
    <property type="match status" value="2"/>
</dbReference>
<evidence type="ECO:0000259" key="5">
    <source>
        <dbReference type="Pfam" id="PF02826"/>
    </source>
</evidence>
<comment type="similarity">
    <text evidence="1 3">Belongs to the D-isomer specific 2-hydroxyacid dehydrogenase family.</text>
</comment>
<dbReference type="SUPFAM" id="SSF51735">
    <property type="entry name" value="NAD(P)-binding Rossmann-fold domains"/>
    <property type="match status" value="1"/>
</dbReference>
<dbReference type="RefSeq" id="WP_128210984.1">
    <property type="nucleotide sequence ID" value="NZ_CP025746.1"/>
</dbReference>
<reference evidence="6 7" key="1">
    <citation type="submission" date="2018-01" db="EMBL/GenBank/DDBJ databases">
        <title>Genome Sequencing and Assembly of Anaerobacter polyendosporus strain CT4.</title>
        <authorList>
            <person name="Tachaapaikoon C."/>
            <person name="Sutheeworapong S."/>
            <person name="Jenjaroenpun P."/>
            <person name="Wongsurawat T."/>
            <person name="Nookeaw I."/>
            <person name="Cheawchanlertfa P."/>
            <person name="Kosugi A."/>
            <person name="Cheevadhanarak S."/>
            <person name="Ratanakhanokchai K."/>
        </authorList>
    </citation>
    <scope>NUCLEOTIDE SEQUENCE [LARGE SCALE GENOMIC DNA]</scope>
    <source>
        <strain evidence="6 7">CT4</strain>
    </source>
</reference>
<dbReference type="Proteomes" id="UP000286268">
    <property type="component" value="Chromosome"/>
</dbReference>
<dbReference type="PANTHER" id="PTHR10996">
    <property type="entry name" value="2-HYDROXYACID DEHYDROGENASE-RELATED"/>
    <property type="match status" value="1"/>
</dbReference>
<dbReference type="InterPro" id="IPR050223">
    <property type="entry name" value="D-isomer_2-hydroxyacid_DH"/>
</dbReference>
<dbReference type="EC" id="1.1.1.79" evidence="6"/>
<dbReference type="EMBL" id="CP025746">
    <property type="protein sequence ID" value="QAA30534.1"/>
    <property type="molecule type" value="Genomic_DNA"/>
</dbReference>
<accession>A0A3R5QVJ9</accession>
<feature type="domain" description="D-isomer specific 2-hydroxyacid dehydrogenase NAD-binding" evidence="5">
    <location>
        <begin position="108"/>
        <end position="287"/>
    </location>
</feature>
<dbReference type="AlphaFoldDB" id="A0A3R5QVJ9"/>
<dbReference type="GO" id="GO:0030267">
    <property type="term" value="F:glyoxylate reductase (NADPH) activity"/>
    <property type="evidence" value="ECO:0007669"/>
    <property type="project" value="UniProtKB-EC"/>
</dbReference>
<sequence length="324" mass="36255">MNKPKVYIAKFIPQEVEDYIAQYCDYEKCEDEDITREQLIEKLKDKDGLLASGTRIDEELLEKAQKLKVVSNMSVGYNNFNLEAMKKRNIIGTNVAGSLDDTVADLIFGLMLACARRITELDRYVKAGKWKKDDDLDLYGANVHHSTLGIIGMGRIGEAVAKRASLGFDMKVLYYNRSRKPEVEKKLGVKYCSMEEVLKASDFIVIMTPLTEETHHLIDEAEFNIMKPNAIFINASRGKTVNEKALIEALQSKKIKAAGLDVFDVEPVQADNPLLKMDNVVTLPHIGSANDDTRFAMAKLAAENLVKALNGENAPNIVPELKQE</sequence>
<gene>
    <name evidence="6" type="ORF">C1I91_02000</name>
</gene>
<protein>
    <submittedName>
        <fullName evidence="6">Bifunctional glyoxylate/hydroxypyruvate reductase B</fullName>
        <ecNumber evidence="6">1.1.1.79</ecNumber>
        <ecNumber evidence="6">1.1.1.81</ecNumber>
    </submittedName>
</protein>
<dbReference type="InterPro" id="IPR036291">
    <property type="entry name" value="NAD(P)-bd_dom_sf"/>
</dbReference>
<dbReference type="Pfam" id="PF02826">
    <property type="entry name" value="2-Hacid_dh_C"/>
    <property type="match status" value="1"/>
</dbReference>
<keyword evidence="7" id="KW-1185">Reference proteome</keyword>
<dbReference type="InterPro" id="IPR006139">
    <property type="entry name" value="D-isomer_2_OHA_DH_cat_dom"/>
</dbReference>
<evidence type="ECO:0000313" key="6">
    <source>
        <dbReference type="EMBL" id="QAA30534.1"/>
    </source>
</evidence>
<dbReference type="Pfam" id="PF00389">
    <property type="entry name" value="2-Hacid_dh"/>
    <property type="match status" value="1"/>
</dbReference>
<dbReference type="EC" id="1.1.1.81" evidence="6"/>
<dbReference type="GO" id="GO:0016618">
    <property type="term" value="F:hydroxypyruvate reductase [NAD(P)H] activity"/>
    <property type="evidence" value="ECO:0007669"/>
    <property type="project" value="UniProtKB-EC"/>
</dbReference>
<evidence type="ECO:0000256" key="2">
    <source>
        <dbReference type="ARBA" id="ARBA00023002"/>
    </source>
</evidence>
<dbReference type="InterPro" id="IPR029752">
    <property type="entry name" value="D-isomer_DH_CS1"/>
</dbReference>
<dbReference type="PANTHER" id="PTHR10996:SF283">
    <property type="entry name" value="GLYOXYLATE_HYDROXYPYRUVATE REDUCTASE B"/>
    <property type="match status" value="1"/>
</dbReference>
<evidence type="ECO:0000313" key="7">
    <source>
        <dbReference type="Proteomes" id="UP000286268"/>
    </source>
</evidence>
<keyword evidence="6" id="KW-0670">Pyruvate</keyword>
<evidence type="ECO:0000259" key="4">
    <source>
        <dbReference type="Pfam" id="PF00389"/>
    </source>
</evidence>
<evidence type="ECO:0000256" key="1">
    <source>
        <dbReference type="ARBA" id="ARBA00005854"/>
    </source>
</evidence>
<dbReference type="KEGG" id="cmah:C1I91_02000"/>
<dbReference type="GO" id="GO:0051287">
    <property type="term" value="F:NAD binding"/>
    <property type="evidence" value="ECO:0007669"/>
    <property type="project" value="InterPro"/>
</dbReference>